<dbReference type="AlphaFoldDB" id="A0A8J4SJG0"/>
<protein>
    <submittedName>
        <fullName evidence="1">Uncharacterized protein</fullName>
    </submittedName>
</protein>
<sequence length="62" mass="7104">HSALQEAQWTADSLVPNCSQCHVAFSVSRRRVAFVNACLFREVNYIKSTREVTFNVMNSRID</sequence>
<keyword evidence="2" id="KW-1185">Reference proteome</keyword>
<evidence type="ECO:0000313" key="1">
    <source>
        <dbReference type="EMBL" id="KAF5395760.1"/>
    </source>
</evidence>
<comment type="caution">
    <text evidence="1">The sequence shown here is derived from an EMBL/GenBank/DDBJ whole genome shotgun (WGS) entry which is preliminary data.</text>
</comment>
<accession>A0A8J4SJG0</accession>
<feature type="non-terminal residue" evidence="1">
    <location>
        <position position="1"/>
    </location>
</feature>
<evidence type="ECO:0000313" key="2">
    <source>
        <dbReference type="Proteomes" id="UP000748531"/>
    </source>
</evidence>
<organism evidence="1 2">
    <name type="scientific">Paragonimus heterotremus</name>
    <dbReference type="NCBI Taxonomy" id="100268"/>
    <lineage>
        <taxon>Eukaryota</taxon>
        <taxon>Metazoa</taxon>
        <taxon>Spiralia</taxon>
        <taxon>Lophotrochozoa</taxon>
        <taxon>Platyhelminthes</taxon>
        <taxon>Trematoda</taxon>
        <taxon>Digenea</taxon>
        <taxon>Plagiorchiida</taxon>
        <taxon>Troglotremata</taxon>
        <taxon>Troglotrematidae</taxon>
        <taxon>Paragonimus</taxon>
    </lineage>
</organism>
<gene>
    <name evidence="1" type="ORF">PHET_11320</name>
</gene>
<dbReference type="OrthoDB" id="79871at2759"/>
<dbReference type="Proteomes" id="UP000748531">
    <property type="component" value="Unassembled WGS sequence"/>
</dbReference>
<name>A0A8J4SJG0_9TREM</name>
<dbReference type="EMBL" id="LUCH01010514">
    <property type="protein sequence ID" value="KAF5395760.1"/>
    <property type="molecule type" value="Genomic_DNA"/>
</dbReference>
<reference evidence="1" key="1">
    <citation type="submission" date="2019-05" db="EMBL/GenBank/DDBJ databases">
        <title>Annotation for the trematode Paragonimus heterotremus.</title>
        <authorList>
            <person name="Choi Y.-J."/>
        </authorList>
    </citation>
    <scope>NUCLEOTIDE SEQUENCE</scope>
    <source>
        <strain evidence="1">LC</strain>
    </source>
</reference>
<proteinExistence type="predicted"/>